<reference evidence="2 3" key="1">
    <citation type="submission" date="2024-09" db="EMBL/GenBank/DDBJ databases">
        <authorList>
            <person name="Sun Q."/>
            <person name="Mori K."/>
        </authorList>
    </citation>
    <scope>NUCLEOTIDE SEQUENCE [LARGE SCALE GENOMIC DNA]</scope>
    <source>
        <strain evidence="2 3">CICC 10874</strain>
    </source>
</reference>
<organism evidence="2 3">
    <name type="scientific">Brachybacterium hainanense</name>
    <dbReference type="NCBI Taxonomy" id="1541174"/>
    <lineage>
        <taxon>Bacteria</taxon>
        <taxon>Bacillati</taxon>
        <taxon>Actinomycetota</taxon>
        <taxon>Actinomycetes</taxon>
        <taxon>Micrococcales</taxon>
        <taxon>Dermabacteraceae</taxon>
        <taxon>Brachybacterium</taxon>
    </lineage>
</organism>
<evidence type="ECO:0000313" key="3">
    <source>
        <dbReference type="Proteomes" id="UP001589793"/>
    </source>
</evidence>
<proteinExistence type="predicted"/>
<dbReference type="InterPro" id="IPR007037">
    <property type="entry name" value="SIP_rossman_dom"/>
</dbReference>
<evidence type="ECO:0000259" key="1">
    <source>
        <dbReference type="Pfam" id="PF04954"/>
    </source>
</evidence>
<protein>
    <submittedName>
        <fullName evidence="2">SIP domain-containing protein</fullName>
    </submittedName>
</protein>
<keyword evidence="3" id="KW-1185">Reference proteome</keyword>
<accession>A0ABV6R696</accession>
<feature type="domain" description="SIP-like Rossmann fold" evidence="1">
    <location>
        <begin position="6"/>
        <end position="99"/>
    </location>
</feature>
<name>A0ABV6R696_9MICO</name>
<dbReference type="InterPro" id="IPR039261">
    <property type="entry name" value="FNR_nucleotide-bd"/>
</dbReference>
<dbReference type="RefSeq" id="WP_376977327.1">
    <property type="nucleotide sequence ID" value="NZ_JBHLSV010000001.1"/>
</dbReference>
<dbReference type="Gene3D" id="3.40.50.80">
    <property type="entry name" value="Nucleotide-binding domain of ferredoxin-NADP reductase (FNR) module"/>
    <property type="match status" value="1"/>
</dbReference>
<comment type="caution">
    <text evidence="2">The sequence shown here is derived from an EMBL/GenBank/DDBJ whole genome shotgun (WGS) entry which is preliminary data.</text>
</comment>
<dbReference type="Proteomes" id="UP001589793">
    <property type="component" value="Unassembled WGS sequence"/>
</dbReference>
<dbReference type="EMBL" id="JBHLSV010000001">
    <property type="protein sequence ID" value="MFC0672502.1"/>
    <property type="molecule type" value="Genomic_DNA"/>
</dbReference>
<gene>
    <name evidence="2" type="ORF">ACFFF6_00880</name>
</gene>
<evidence type="ECO:0000313" key="2">
    <source>
        <dbReference type="EMBL" id="MFC0672502.1"/>
    </source>
</evidence>
<sequence length="141" mass="15222">MQSLPERYLMIGDESDLPLLRAMLEQFPDQAAGSIYLEMPDGISPRLPHPAGITLTYLHRGGTARGVRSVEALDAWTQEWVCAAGAAPDMHAAWVGLEGCAAVDLACARLGSGDHAVHLHRPWSAGCDASAEHVRHDHHRA</sequence>
<dbReference type="Pfam" id="PF04954">
    <property type="entry name" value="SIP"/>
    <property type="match status" value="1"/>
</dbReference>